<dbReference type="AlphaFoldDB" id="A0A8S3A1K5"/>
<evidence type="ECO:0000313" key="2">
    <source>
        <dbReference type="Proteomes" id="UP000681720"/>
    </source>
</evidence>
<organism evidence="1 2">
    <name type="scientific">Rotaria magnacalcarata</name>
    <dbReference type="NCBI Taxonomy" id="392030"/>
    <lineage>
        <taxon>Eukaryota</taxon>
        <taxon>Metazoa</taxon>
        <taxon>Spiralia</taxon>
        <taxon>Gnathifera</taxon>
        <taxon>Rotifera</taxon>
        <taxon>Eurotatoria</taxon>
        <taxon>Bdelloidea</taxon>
        <taxon>Philodinida</taxon>
        <taxon>Philodinidae</taxon>
        <taxon>Rotaria</taxon>
    </lineage>
</organism>
<accession>A0A8S3A1K5</accession>
<feature type="non-terminal residue" evidence="1">
    <location>
        <position position="1"/>
    </location>
</feature>
<dbReference type="EMBL" id="CAJOBJ010122560">
    <property type="protein sequence ID" value="CAF4683430.1"/>
    <property type="molecule type" value="Genomic_DNA"/>
</dbReference>
<reference evidence="1" key="1">
    <citation type="submission" date="2021-02" db="EMBL/GenBank/DDBJ databases">
        <authorList>
            <person name="Nowell W R."/>
        </authorList>
    </citation>
    <scope>NUCLEOTIDE SEQUENCE</scope>
</reference>
<proteinExistence type="predicted"/>
<sequence>KEKLNYSLKATSKIRTRRKPTSLSSAATALETTATANDILQSAVPTSYTNVATILSPSLDDQDDDILSTGDA</sequence>
<gene>
    <name evidence="1" type="ORF">GIL414_LOCUS42368</name>
</gene>
<protein>
    <submittedName>
        <fullName evidence="1">Uncharacterized protein</fullName>
    </submittedName>
</protein>
<comment type="caution">
    <text evidence="1">The sequence shown here is derived from an EMBL/GenBank/DDBJ whole genome shotgun (WGS) entry which is preliminary data.</text>
</comment>
<name>A0A8S3A1K5_9BILA</name>
<feature type="non-terminal residue" evidence="1">
    <location>
        <position position="72"/>
    </location>
</feature>
<evidence type="ECO:0000313" key="1">
    <source>
        <dbReference type="EMBL" id="CAF4683430.1"/>
    </source>
</evidence>
<dbReference type="Proteomes" id="UP000681720">
    <property type="component" value="Unassembled WGS sequence"/>
</dbReference>